<dbReference type="AlphaFoldDB" id="A0A7R9GE16"/>
<accession>A0A7R9GE16</accession>
<keyword evidence="2" id="KW-0472">Membrane</keyword>
<evidence type="ECO:0000256" key="1">
    <source>
        <dbReference type="SAM" id="MobiDB-lite"/>
    </source>
</evidence>
<keyword evidence="4" id="KW-1185">Reference proteome</keyword>
<protein>
    <submittedName>
        <fullName evidence="3">Uncharacterized protein</fullName>
    </submittedName>
</protein>
<evidence type="ECO:0000256" key="2">
    <source>
        <dbReference type="SAM" id="Phobius"/>
    </source>
</evidence>
<evidence type="ECO:0000313" key="4">
    <source>
        <dbReference type="Proteomes" id="UP000678499"/>
    </source>
</evidence>
<evidence type="ECO:0000313" key="3">
    <source>
        <dbReference type="EMBL" id="CAD7278982.1"/>
    </source>
</evidence>
<feature type="transmembrane region" description="Helical" evidence="2">
    <location>
        <begin position="84"/>
        <end position="108"/>
    </location>
</feature>
<organism evidence="3">
    <name type="scientific">Notodromas monacha</name>
    <dbReference type="NCBI Taxonomy" id="399045"/>
    <lineage>
        <taxon>Eukaryota</taxon>
        <taxon>Metazoa</taxon>
        <taxon>Ecdysozoa</taxon>
        <taxon>Arthropoda</taxon>
        <taxon>Crustacea</taxon>
        <taxon>Oligostraca</taxon>
        <taxon>Ostracoda</taxon>
        <taxon>Podocopa</taxon>
        <taxon>Podocopida</taxon>
        <taxon>Cypridocopina</taxon>
        <taxon>Cypridoidea</taxon>
        <taxon>Cyprididae</taxon>
        <taxon>Notodromas</taxon>
    </lineage>
</organism>
<reference evidence="3" key="1">
    <citation type="submission" date="2020-11" db="EMBL/GenBank/DDBJ databases">
        <authorList>
            <person name="Tran Van P."/>
        </authorList>
    </citation>
    <scope>NUCLEOTIDE SEQUENCE</scope>
</reference>
<keyword evidence="2" id="KW-1133">Transmembrane helix</keyword>
<sequence length="243" mass="26932">MLLLGPTMSTDQPLWIVDASIEEEPVTTTTTPTPAAPSPTETNILRASHTLLDNMVTNGSRNAEKINPAASAKACDPCSSGTPWWIITIGVFIGILALAMLFCLVMFLRRKMRERQCARDVMQDESSSEDCCHERTQQTSCSCSGNKGKDHKKKCDDDTASDVSVSLKNCPAFFHGNKSPRGSFPKQGEPRTFGPPNTRRCMMSTKEFSRIVQPLQRDEVIFSRPEISLPPRGYLGGYPKFWP</sequence>
<dbReference type="EMBL" id="CAJPEX010001430">
    <property type="protein sequence ID" value="CAG0919134.1"/>
    <property type="molecule type" value="Genomic_DNA"/>
</dbReference>
<dbReference type="EMBL" id="OA883467">
    <property type="protein sequence ID" value="CAD7278982.1"/>
    <property type="molecule type" value="Genomic_DNA"/>
</dbReference>
<proteinExistence type="predicted"/>
<gene>
    <name evidence="3" type="ORF">NMOB1V02_LOCUS6671</name>
</gene>
<keyword evidence="2" id="KW-0812">Transmembrane</keyword>
<feature type="region of interest" description="Disordered" evidence="1">
    <location>
        <begin position="178"/>
        <end position="200"/>
    </location>
</feature>
<dbReference type="Proteomes" id="UP000678499">
    <property type="component" value="Unassembled WGS sequence"/>
</dbReference>
<name>A0A7R9GE16_9CRUS</name>